<dbReference type="SUPFAM" id="SSF47413">
    <property type="entry name" value="lambda repressor-like DNA-binding domains"/>
    <property type="match status" value="1"/>
</dbReference>
<sequence>MEENMKALESKFVKKILIVKAMKRLSIKDVARLSGVNHVTMSKILSGERTIVHQSTFDKLNDWLSKED</sequence>
<dbReference type="Gene3D" id="1.10.260.40">
    <property type="entry name" value="lambda repressor-like DNA-binding domains"/>
    <property type="match status" value="1"/>
</dbReference>
<comment type="caution">
    <text evidence="1">The sequence shown here is derived from an EMBL/GenBank/DDBJ whole genome shotgun (WGS) entry which is preliminary data.</text>
</comment>
<accession>C2KIE0</accession>
<organism evidence="1 2">
    <name type="scientific">Leuconostoc mesenteroides subsp. cremoris ATCC 19254</name>
    <dbReference type="NCBI Taxonomy" id="586220"/>
    <lineage>
        <taxon>Bacteria</taxon>
        <taxon>Bacillati</taxon>
        <taxon>Bacillota</taxon>
        <taxon>Bacilli</taxon>
        <taxon>Lactobacillales</taxon>
        <taxon>Lactobacillaceae</taxon>
        <taxon>Leuconostoc</taxon>
    </lineage>
</organism>
<dbReference type="AlphaFoldDB" id="C2KIE0"/>
<evidence type="ECO:0000313" key="2">
    <source>
        <dbReference type="Proteomes" id="UP000004283"/>
    </source>
</evidence>
<dbReference type="GO" id="GO:0003677">
    <property type="term" value="F:DNA binding"/>
    <property type="evidence" value="ECO:0007669"/>
    <property type="project" value="InterPro"/>
</dbReference>
<protein>
    <submittedName>
        <fullName evidence="1">Uncharacterized protein</fullName>
    </submittedName>
</protein>
<dbReference type="EMBL" id="ACKV01000013">
    <property type="protein sequence ID" value="EEJ42966.1"/>
    <property type="molecule type" value="Genomic_DNA"/>
</dbReference>
<dbReference type="HOGENOM" id="CLU_196710_0_0_9"/>
<evidence type="ECO:0000313" key="1">
    <source>
        <dbReference type="EMBL" id="EEJ42966.1"/>
    </source>
</evidence>
<dbReference type="InterPro" id="IPR010982">
    <property type="entry name" value="Lambda_DNA-bd_dom_sf"/>
</dbReference>
<dbReference type="Proteomes" id="UP000004283">
    <property type="component" value="Unassembled WGS sequence"/>
</dbReference>
<gene>
    <name evidence="1" type="ORF">HMPREF0555_0406</name>
</gene>
<reference evidence="1 2" key="1">
    <citation type="submission" date="2009-04" db="EMBL/GenBank/DDBJ databases">
        <authorList>
            <person name="Qin X."/>
            <person name="Bachman B."/>
            <person name="Battles P."/>
            <person name="Bell A."/>
            <person name="Bess C."/>
            <person name="Bickham C."/>
            <person name="Chaboub L."/>
            <person name="Chen D."/>
            <person name="Coyle M."/>
            <person name="Deiros D.R."/>
            <person name="Dinh H."/>
            <person name="Forbes L."/>
            <person name="Fowler G."/>
            <person name="Francisco L."/>
            <person name="Fu Q."/>
            <person name="Gubbala S."/>
            <person name="Hale W."/>
            <person name="Han Y."/>
            <person name="Hemphill L."/>
            <person name="Highlander S.K."/>
            <person name="Hirani K."/>
            <person name="Hogues M."/>
            <person name="Jackson L."/>
            <person name="Jakkamsetti A."/>
            <person name="Javaid M."/>
            <person name="Jiang H."/>
            <person name="Korchina V."/>
            <person name="Kovar C."/>
            <person name="Lara F."/>
            <person name="Lee S."/>
            <person name="Mata R."/>
            <person name="Mathew T."/>
            <person name="Moen C."/>
            <person name="Morales K."/>
            <person name="Munidasa M."/>
            <person name="Nazareth L."/>
            <person name="Ngo R."/>
            <person name="Nguyen L."/>
            <person name="Okwuonu G."/>
            <person name="Ongeri F."/>
            <person name="Patil S."/>
            <person name="Petrosino J."/>
            <person name="Pham C."/>
            <person name="Pham P."/>
            <person name="Pu L.-L."/>
            <person name="Puazo M."/>
            <person name="Raj R."/>
            <person name="Reid J."/>
            <person name="Rouhana J."/>
            <person name="Saada N."/>
            <person name="Shang Y."/>
            <person name="Simmons D."/>
            <person name="Thornton R."/>
            <person name="Warren J."/>
            <person name="Weissenberger G."/>
            <person name="Zhang J."/>
            <person name="Zhang L."/>
            <person name="Zhou C."/>
            <person name="Zhu D."/>
            <person name="Muzny D."/>
            <person name="Worley K."/>
            <person name="Gibbs R."/>
        </authorList>
    </citation>
    <scope>NUCLEOTIDE SEQUENCE [LARGE SCALE GENOMIC DNA]</scope>
    <source>
        <strain evidence="1 2">ATCC 19254</strain>
    </source>
</reference>
<proteinExistence type="predicted"/>
<name>C2KIE0_LEUMC</name>